<feature type="non-terminal residue" evidence="1">
    <location>
        <position position="60"/>
    </location>
</feature>
<protein>
    <submittedName>
        <fullName evidence="1">Uncharacterized protein</fullName>
    </submittedName>
</protein>
<dbReference type="EMBL" id="BARS01053302">
    <property type="protein sequence ID" value="GAG50459.1"/>
    <property type="molecule type" value="Genomic_DNA"/>
</dbReference>
<organism evidence="1">
    <name type="scientific">marine sediment metagenome</name>
    <dbReference type="NCBI Taxonomy" id="412755"/>
    <lineage>
        <taxon>unclassified sequences</taxon>
        <taxon>metagenomes</taxon>
        <taxon>ecological metagenomes</taxon>
    </lineage>
</organism>
<gene>
    <name evidence="1" type="ORF">S01H1_79116</name>
</gene>
<dbReference type="Gene3D" id="1.10.10.10">
    <property type="entry name" value="Winged helix-like DNA-binding domain superfamily/Winged helix DNA-binding domain"/>
    <property type="match status" value="1"/>
</dbReference>
<evidence type="ECO:0000313" key="1">
    <source>
        <dbReference type="EMBL" id="GAG50459.1"/>
    </source>
</evidence>
<comment type="caution">
    <text evidence="1">The sequence shown here is derived from an EMBL/GenBank/DDBJ whole genome shotgun (WGS) entry which is preliminary data.</text>
</comment>
<name>X0Y3K1_9ZZZZ</name>
<sequence>MKRPVPLDQDHELWLLLRQATLLLVKVRNKELSQYGITTVQAAVTFIIEGLGGEATPSVI</sequence>
<dbReference type="InterPro" id="IPR036390">
    <property type="entry name" value="WH_DNA-bd_sf"/>
</dbReference>
<proteinExistence type="predicted"/>
<dbReference type="InterPro" id="IPR036388">
    <property type="entry name" value="WH-like_DNA-bd_sf"/>
</dbReference>
<reference evidence="1" key="1">
    <citation type="journal article" date="2014" name="Front. Microbiol.">
        <title>High frequency of phylogenetically diverse reductive dehalogenase-homologous genes in deep subseafloor sedimentary metagenomes.</title>
        <authorList>
            <person name="Kawai M."/>
            <person name="Futagami T."/>
            <person name="Toyoda A."/>
            <person name="Takaki Y."/>
            <person name="Nishi S."/>
            <person name="Hori S."/>
            <person name="Arai W."/>
            <person name="Tsubouchi T."/>
            <person name="Morono Y."/>
            <person name="Uchiyama I."/>
            <person name="Ito T."/>
            <person name="Fujiyama A."/>
            <person name="Inagaki F."/>
            <person name="Takami H."/>
        </authorList>
    </citation>
    <scope>NUCLEOTIDE SEQUENCE</scope>
    <source>
        <strain evidence="1">Expedition CK06-06</strain>
    </source>
</reference>
<dbReference type="SUPFAM" id="SSF46785">
    <property type="entry name" value="Winged helix' DNA-binding domain"/>
    <property type="match status" value="1"/>
</dbReference>
<accession>X0Y3K1</accession>
<dbReference type="AlphaFoldDB" id="X0Y3K1"/>